<dbReference type="AlphaFoldDB" id="A0A328VDC2"/>
<keyword evidence="2" id="KW-1185">Reference proteome</keyword>
<dbReference type="Proteomes" id="UP000248706">
    <property type="component" value="Unassembled WGS sequence"/>
</dbReference>
<accession>A0A328VDC2</accession>
<organism evidence="1 2">
    <name type="scientific">Thermogemmatispora tikiterensis</name>
    <dbReference type="NCBI Taxonomy" id="1825093"/>
    <lineage>
        <taxon>Bacteria</taxon>
        <taxon>Bacillati</taxon>
        <taxon>Chloroflexota</taxon>
        <taxon>Ktedonobacteria</taxon>
        <taxon>Thermogemmatisporales</taxon>
        <taxon>Thermogemmatisporaceae</taxon>
        <taxon>Thermogemmatispora</taxon>
    </lineage>
</organism>
<name>A0A328VDC2_9CHLR</name>
<evidence type="ECO:0000313" key="1">
    <source>
        <dbReference type="EMBL" id="RAQ93952.1"/>
    </source>
</evidence>
<gene>
    <name evidence="1" type="ORF">A4R35_00310</name>
</gene>
<protein>
    <recommendedName>
        <fullName evidence="3">NurA domain-containing protein</fullName>
    </recommendedName>
</protein>
<evidence type="ECO:0008006" key="3">
    <source>
        <dbReference type="Google" id="ProtNLM"/>
    </source>
</evidence>
<evidence type="ECO:0000313" key="2">
    <source>
        <dbReference type="Proteomes" id="UP000248706"/>
    </source>
</evidence>
<dbReference type="EMBL" id="MCIF01000002">
    <property type="protein sequence ID" value="RAQ93952.1"/>
    <property type="molecule type" value="Genomic_DNA"/>
</dbReference>
<proteinExistence type="predicted"/>
<comment type="caution">
    <text evidence="1">The sequence shown here is derived from an EMBL/GenBank/DDBJ whole genome shotgun (WGS) entry which is preliminary data.</text>
</comment>
<reference evidence="1 2" key="1">
    <citation type="submission" date="2016-08" db="EMBL/GenBank/DDBJ databases">
        <title>Analysis of Carbohydrate Active Enzymes in Thermogemmatispora T81 Reveals Carbohydrate Degradation Ability.</title>
        <authorList>
            <person name="Tomazini A."/>
            <person name="Lal S."/>
            <person name="Stott M."/>
            <person name="Henrissat B."/>
            <person name="Polikarpov I."/>
            <person name="Sparling R."/>
            <person name="Levin D.B."/>
        </authorList>
    </citation>
    <scope>NUCLEOTIDE SEQUENCE [LARGE SCALE GENOMIC DNA]</scope>
    <source>
        <strain evidence="1 2">T81</strain>
    </source>
</reference>
<sequence length="253" mass="28218">MAMELSLAVRAPHEVVFLDGSLTTPLISLNEALTALARGLPPLALSSHLLGQIEPALDCYQQILRSERSDKHWVAAPKYTTRREIGRLLDWPVAYDDRGMLTTILLPGELTLPQPLQPPEQKWHLNLHALPSALKEHAQRLYEAVMAALQQISVVYYRPFAWLPALRIEVSTSIASSPERLALVIQALRHQCGTPSILEPYPLYLADRMVKSLASGIAAFRQLTSQQIAEQSQGEMLSEIFLALHGYRTDTGR</sequence>